<protein>
    <submittedName>
        <fullName evidence="1">Unnamed protein product</fullName>
    </submittedName>
</protein>
<sequence>MQDVDLDADNLSDAATDVVSSAIFVKDQALPLDGQVHQLHSVFGRLQCHLNELASYARYHDRLVKRLETMQNKPDEHQDEVIPTYVLNLLADPTSQLMIEDEVLFYKWVNGLVLSLNSGGDADSPVKPIDSNLHLVLRAQIQEVNTLFKTHAANFQLIERGLKEEWKKWSARQKSRSRIKQMETKAESFVHEVQTRELFDPQKLFLLSQRSWGTLNAGHPRSSRSVHLATKEDVERLQAQLASVIKEITQEYCGLQLR</sequence>
<dbReference type="AlphaFoldDB" id="A0A9W6U6X9"/>
<organism evidence="1 2">
    <name type="scientific">Phytophthora fragariaefolia</name>
    <dbReference type="NCBI Taxonomy" id="1490495"/>
    <lineage>
        <taxon>Eukaryota</taxon>
        <taxon>Sar</taxon>
        <taxon>Stramenopiles</taxon>
        <taxon>Oomycota</taxon>
        <taxon>Peronosporomycetes</taxon>
        <taxon>Peronosporales</taxon>
        <taxon>Peronosporaceae</taxon>
        <taxon>Phytophthora</taxon>
    </lineage>
</organism>
<comment type="caution">
    <text evidence="1">The sequence shown here is derived from an EMBL/GenBank/DDBJ whole genome shotgun (WGS) entry which is preliminary data.</text>
</comment>
<gene>
    <name evidence="1" type="ORF">Pfra01_000527500</name>
</gene>
<accession>A0A9W6U6X9</accession>
<evidence type="ECO:0000313" key="1">
    <source>
        <dbReference type="EMBL" id="GMF27043.1"/>
    </source>
</evidence>
<name>A0A9W6U6X9_9STRA</name>
<reference evidence="1" key="1">
    <citation type="submission" date="2023-04" db="EMBL/GenBank/DDBJ databases">
        <title>Phytophthora fragariaefolia NBRC 109709.</title>
        <authorList>
            <person name="Ichikawa N."/>
            <person name="Sato H."/>
            <person name="Tonouchi N."/>
        </authorList>
    </citation>
    <scope>NUCLEOTIDE SEQUENCE</scope>
    <source>
        <strain evidence="1">NBRC 109709</strain>
    </source>
</reference>
<dbReference type="EMBL" id="BSXT01000424">
    <property type="protein sequence ID" value="GMF27043.1"/>
    <property type="molecule type" value="Genomic_DNA"/>
</dbReference>
<keyword evidence="2" id="KW-1185">Reference proteome</keyword>
<dbReference type="OrthoDB" id="77427at2759"/>
<proteinExistence type="predicted"/>
<evidence type="ECO:0000313" key="2">
    <source>
        <dbReference type="Proteomes" id="UP001165121"/>
    </source>
</evidence>
<dbReference type="Proteomes" id="UP001165121">
    <property type="component" value="Unassembled WGS sequence"/>
</dbReference>